<proteinExistence type="predicted"/>
<organism evidence="2 3">
    <name type="scientific">Sporothrix epigloea</name>
    <dbReference type="NCBI Taxonomy" id="1892477"/>
    <lineage>
        <taxon>Eukaryota</taxon>
        <taxon>Fungi</taxon>
        <taxon>Dikarya</taxon>
        <taxon>Ascomycota</taxon>
        <taxon>Pezizomycotina</taxon>
        <taxon>Sordariomycetes</taxon>
        <taxon>Sordariomycetidae</taxon>
        <taxon>Ophiostomatales</taxon>
        <taxon>Ophiostomataceae</taxon>
        <taxon>Sporothrix</taxon>
    </lineage>
</organism>
<evidence type="ECO:0000313" key="2">
    <source>
        <dbReference type="EMBL" id="CAK7266817.1"/>
    </source>
</evidence>
<dbReference type="Proteomes" id="UP001642501">
    <property type="component" value="Unassembled WGS sequence"/>
</dbReference>
<protein>
    <submittedName>
        <fullName evidence="2">Uncharacterized protein</fullName>
    </submittedName>
</protein>
<dbReference type="EMBL" id="CAWUOM010000029">
    <property type="protein sequence ID" value="CAK7266817.1"/>
    <property type="molecule type" value="Genomic_DNA"/>
</dbReference>
<feature type="region of interest" description="Disordered" evidence="1">
    <location>
        <begin position="1"/>
        <end position="132"/>
    </location>
</feature>
<feature type="compositionally biased region" description="Basic and acidic residues" evidence="1">
    <location>
        <begin position="23"/>
        <end position="37"/>
    </location>
</feature>
<evidence type="ECO:0000313" key="3">
    <source>
        <dbReference type="Proteomes" id="UP001642501"/>
    </source>
</evidence>
<feature type="compositionally biased region" description="Low complexity" evidence="1">
    <location>
        <begin position="42"/>
        <end position="58"/>
    </location>
</feature>
<accession>A0ABP0DHQ5</accession>
<comment type="caution">
    <text evidence="2">The sequence shown here is derived from an EMBL/GenBank/DDBJ whole genome shotgun (WGS) entry which is preliminary data.</text>
</comment>
<evidence type="ECO:0000256" key="1">
    <source>
        <dbReference type="SAM" id="MobiDB-lite"/>
    </source>
</evidence>
<feature type="compositionally biased region" description="Polar residues" evidence="1">
    <location>
        <begin position="90"/>
        <end position="110"/>
    </location>
</feature>
<gene>
    <name evidence="2" type="ORF">SEPCBS57363_002282</name>
</gene>
<reference evidence="2 3" key="1">
    <citation type="submission" date="2024-01" db="EMBL/GenBank/DDBJ databases">
        <authorList>
            <person name="Allen C."/>
            <person name="Tagirdzhanova G."/>
        </authorList>
    </citation>
    <scope>NUCLEOTIDE SEQUENCE [LARGE SCALE GENOMIC DNA]</scope>
    <source>
        <strain evidence="2 3">CBS 573.63</strain>
    </source>
</reference>
<name>A0ABP0DHQ5_9PEZI</name>
<keyword evidence="3" id="KW-1185">Reference proteome</keyword>
<sequence length="159" mass="17588">MADYNFDNHLIEAEEQASPAMYPERRRSSIERHRTDLELVPTASSSSTSASSSAGDAGSRQRIASNHSNGARPAGASRVQSQAELERHQTQLMRVQTARSQHSGTVGRSITSRRHEKPLPAFGADKPYPPIMPDQEAYVVDFEGPDDPLHAQNWPIKKK</sequence>